<keyword evidence="5" id="KW-0547">Nucleotide-binding</keyword>
<dbReference type="EC" id="2.7.1.35" evidence="2"/>
<evidence type="ECO:0000256" key="8">
    <source>
        <dbReference type="ARBA" id="ARBA00022842"/>
    </source>
</evidence>
<feature type="domain" description="Pyridoxamine kinase/Phosphomethylpyrimidine kinase" evidence="14">
    <location>
        <begin position="13"/>
        <end position="261"/>
    </location>
</feature>
<evidence type="ECO:0000256" key="11">
    <source>
        <dbReference type="ARBA" id="ARBA00042396"/>
    </source>
</evidence>
<keyword evidence="3 15" id="KW-0808">Transferase</keyword>
<keyword evidence="8" id="KW-0460">Magnesium</keyword>
<organism evidence="15 16">
    <name type="scientific">Candidatus Avacidaminococcus intestinavium</name>
    <dbReference type="NCBI Taxonomy" id="2840684"/>
    <lineage>
        <taxon>Bacteria</taxon>
        <taxon>Bacillati</taxon>
        <taxon>Bacillota</taxon>
        <taxon>Negativicutes</taxon>
        <taxon>Acidaminococcales</taxon>
        <taxon>Acidaminococcaceae</taxon>
        <taxon>Acidaminococcaceae incertae sedis</taxon>
        <taxon>Candidatus Avacidaminococcus</taxon>
    </lineage>
</organism>
<evidence type="ECO:0000256" key="9">
    <source>
        <dbReference type="ARBA" id="ARBA00042307"/>
    </source>
</evidence>
<comment type="caution">
    <text evidence="15">The sequence shown here is derived from an EMBL/GenBank/DDBJ whole genome shotgun (WGS) entry which is preliminary data.</text>
</comment>
<dbReference type="SUPFAM" id="SSF53613">
    <property type="entry name" value="Ribokinase-like"/>
    <property type="match status" value="1"/>
</dbReference>
<dbReference type="EMBL" id="DVNI01000040">
    <property type="protein sequence ID" value="HIU63959.1"/>
    <property type="molecule type" value="Genomic_DNA"/>
</dbReference>
<dbReference type="NCBIfam" id="TIGR00097">
    <property type="entry name" value="HMP-P_kinase"/>
    <property type="match status" value="1"/>
</dbReference>
<keyword evidence="6 15" id="KW-0418">Kinase</keyword>
<evidence type="ECO:0000256" key="7">
    <source>
        <dbReference type="ARBA" id="ARBA00022840"/>
    </source>
</evidence>
<dbReference type="InterPro" id="IPR013749">
    <property type="entry name" value="PM/HMP-P_kinase-1"/>
</dbReference>
<dbReference type="GO" id="GO:0005829">
    <property type="term" value="C:cytosol"/>
    <property type="evidence" value="ECO:0007669"/>
    <property type="project" value="TreeGrafter"/>
</dbReference>
<evidence type="ECO:0000256" key="12">
    <source>
        <dbReference type="ARBA" id="ARBA00042531"/>
    </source>
</evidence>
<reference evidence="15" key="1">
    <citation type="submission" date="2020-10" db="EMBL/GenBank/DDBJ databases">
        <authorList>
            <person name="Gilroy R."/>
        </authorList>
    </citation>
    <scope>NUCLEOTIDE SEQUENCE</scope>
    <source>
        <strain evidence="15">CHK160-1198</strain>
    </source>
</reference>
<evidence type="ECO:0000256" key="6">
    <source>
        <dbReference type="ARBA" id="ARBA00022777"/>
    </source>
</evidence>
<keyword evidence="7" id="KW-0067">ATP-binding</keyword>
<evidence type="ECO:0000256" key="4">
    <source>
        <dbReference type="ARBA" id="ARBA00022723"/>
    </source>
</evidence>
<evidence type="ECO:0000313" key="15">
    <source>
        <dbReference type="EMBL" id="HIU63959.1"/>
    </source>
</evidence>
<evidence type="ECO:0000256" key="13">
    <source>
        <dbReference type="ARBA" id="ARBA00049293"/>
    </source>
</evidence>
<comment type="similarity">
    <text evidence="1">Belongs to the ThiD family.</text>
</comment>
<dbReference type="GO" id="GO:0005524">
    <property type="term" value="F:ATP binding"/>
    <property type="evidence" value="ECO:0007669"/>
    <property type="project" value="UniProtKB-KW"/>
</dbReference>
<dbReference type="Proteomes" id="UP000824099">
    <property type="component" value="Unassembled WGS sequence"/>
</dbReference>
<dbReference type="FunFam" id="3.40.1190.20:FF:000003">
    <property type="entry name" value="Phosphomethylpyrimidine kinase ThiD"/>
    <property type="match status" value="1"/>
</dbReference>
<dbReference type="GO" id="GO:0008902">
    <property type="term" value="F:hydroxymethylpyrimidine kinase activity"/>
    <property type="evidence" value="ECO:0007669"/>
    <property type="project" value="TreeGrafter"/>
</dbReference>
<dbReference type="GO" id="GO:0008972">
    <property type="term" value="F:phosphomethylpyrimidine kinase activity"/>
    <property type="evidence" value="ECO:0007669"/>
    <property type="project" value="InterPro"/>
</dbReference>
<dbReference type="Pfam" id="PF08543">
    <property type="entry name" value="Phos_pyr_kin"/>
    <property type="match status" value="1"/>
</dbReference>
<evidence type="ECO:0000256" key="5">
    <source>
        <dbReference type="ARBA" id="ARBA00022741"/>
    </source>
</evidence>
<dbReference type="CDD" id="cd01169">
    <property type="entry name" value="HMPP_kinase"/>
    <property type="match status" value="1"/>
</dbReference>
<evidence type="ECO:0000256" key="10">
    <source>
        <dbReference type="ARBA" id="ARBA00042348"/>
    </source>
</evidence>
<dbReference type="Gene3D" id="3.40.1190.20">
    <property type="match status" value="1"/>
</dbReference>
<gene>
    <name evidence="15" type="primary">thiD</name>
    <name evidence="15" type="ORF">IAB06_02790</name>
</gene>
<comment type="catalytic activity">
    <reaction evidence="13">
        <text>pyridoxal + ATP = pyridoxal 5'-phosphate + ADP + H(+)</text>
        <dbReference type="Rhea" id="RHEA:10224"/>
        <dbReference type="ChEBI" id="CHEBI:15378"/>
        <dbReference type="ChEBI" id="CHEBI:17310"/>
        <dbReference type="ChEBI" id="CHEBI:30616"/>
        <dbReference type="ChEBI" id="CHEBI:456216"/>
        <dbReference type="ChEBI" id="CHEBI:597326"/>
        <dbReference type="EC" id="2.7.1.35"/>
    </reaction>
</comment>
<evidence type="ECO:0000256" key="3">
    <source>
        <dbReference type="ARBA" id="ARBA00022679"/>
    </source>
</evidence>
<reference evidence="15" key="2">
    <citation type="journal article" date="2021" name="PeerJ">
        <title>Extensive microbial diversity within the chicken gut microbiome revealed by metagenomics and culture.</title>
        <authorList>
            <person name="Gilroy R."/>
            <person name="Ravi A."/>
            <person name="Getino M."/>
            <person name="Pursley I."/>
            <person name="Horton D.L."/>
            <person name="Alikhan N.F."/>
            <person name="Baker D."/>
            <person name="Gharbi K."/>
            <person name="Hall N."/>
            <person name="Watson M."/>
            <person name="Adriaenssens E.M."/>
            <person name="Foster-Nyarko E."/>
            <person name="Jarju S."/>
            <person name="Secka A."/>
            <person name="Antonio M."/>
            <person name="Oren A."/>
            <person name="Chaudhuri R.R."/>
            <person name="La Ragione R."/>
            <person name="Hildebrand F."/>
            <person name="Pallen M.J."/>
        </authorList>
    </citation>
    <scope>NUCLEOTIDE SEQUENCE</scope>
    <source>
        <strain evidence="15">CHK160-1198</strain>
    </source>
</reference>
<keyword evidence="4" id="KW-0479">Metal-binding</keyword>
<dbReference type="PANTHER" id="PTHR20858">
    <property type="entry name" value="PHOSPHOMETHYLPYRIMIDINE KINASE"/>
    <property type="match status" value="1"/>
</dbReference>
<proteinExistence type="inferred from homology"/>
<evidence type="ECO:0000256" key="2">
    <source>
        <dbReference type="ARBA" id="ARBA00012104"/>
    </source>
</evidence>
<dbReference type="InterPro" id="IPR029056">
    <property type="entry name" value="Ribokinase-like"/>
</dbReference>
<dbReference type="AlphaFoldDB" id="A0A9D1MPV8"/>
<dbReference type="GO" id="GO:0046872">
    <property type="term" value="F:metal ion binding"/>
    <property type="evidence" value="ECO:0007669"/>
    <property type="project" value="UniProtKB-KW"/>
</dbReference>
<sequence length="269" mass="28486">MKIYKALTIAGSDTSGGAGLEADLKTFQEFGIYGMAAITVIVAQNPHNNWSHDIYPLPLTALAAQLDTVLTGIGVDALKTGMLATSDIIELVAQKIDQSSVKQIVIDPVLACKGTDEPLNPDSAEAIKTVLAPRATLITPNVFEAKILSGLKTLTTLDDLQEAAQRIYELGAKNVLIKGGAKLETEDAIDLFYDGKNYTVLRSPKLVTTYNHGAGCTYAAAVTAGLAKGANMLTSAQAAKDFTYAAIKNGFPINQYVGPVWHGASRLCK</sequence>
<evidence type="ECO:0000313" key="16">
    <source>
        <dbReference type="Proteomes" id="UP000824099"/>
    </source>
</evidence>
<evidence type="ECO:0000256" key="1">
    <source>
        <dbReference type="ARBA" id="ARBA00009879"/>
    </source>
</evidence>
<dbReference type="GO" id="GO:0009228">
    <property type="term" value="P:thiamine biosynthetic process"/>
    <property type="evidence" value="ECO:0007669"/>
    <property type="project" value="InterPro"/>
</dbReference>
<dbReference type="PANTHER" id="PTHR20858:SF19">
    <property type="entry name" value="PYRIDOXINE KINASE"/>
    <property type="match status" value="1"/>
</dbReference>
<evidence type="ECO:0000259" key="14">
    <source>
        <dbReference type="Pfam" id="PF08543"/>
    </source>
</evidence>
<dbReference type="GO" id="GO:0008478">
    <property type="term" value="F:pyridoxal kinase activity"/>
    <property type="evidence" value="ECO:0007669"/>
    <property type="project" value="UniProtKB-EC"/>
</dbReference>
<name>A0A9D1MPV8_9FIRM</name>
<accession>A0A9D1MPV8</accession>
<dbReference type="InterPro" id="IPR004399">
    <property type="entry name" value="HMP/HMP-P_kinase_dom"/>
</dbReference>
<protein>
    <recommendedName>
        <fullName evidence="2">pyridoxal kinase</fullName>
        <ecNumber evidence="2">2.7.1.35</ecNumber>
    </recommendedName>
    <alternativeName>
        <fullName evidence="10">PN/PL/PM kinase</fullName>
    </alternativeName>
    <alternativeName>
        <fullName evidence="11">Pyridoxal kinase</fullName>
    </alternativeName>
    <alternativeName>
        <fullName evidence="9">Pyridoxamine kinase</fullName>
    </alternativeName>
    <alternativeName>
        <fullName evidence="12">Vitamin B6 kinase</fullName>
    </alternativeName>
</protein>